<name>A0AAV2PNV9_MEGNR</name>
<proteinExistence type="predicted"/>
<protein>
    <submittedName>
        <fullName evidence="1">Uncharacterized protein</fullName>
    </submittedName>
</protein>
<comment type="caution">
    <text evidence="1">The sequence shown here is derived from an EMBL/GenBank/DDBJ whole genome shotgun (WGS) entry which is preliminary data.</text>
</comment>
<sequence length="101" mass="11552">GPRLSIYISLVPTTGTYPTNKPRRRRRTSAASSKGVLRLLISYIYLPPNHVQSYPTIQNRFPDPSETIFSYTTSHYTKGIIGKNWHSPIDIYTGFVDICYK</sequence>
<feature type="non-terminal residue" evidence="1">
    <location>
        <position position="1"/>
    </location>
</feature>
<evidence type="ECO:0000313" key="2">
    <source>
        <dbReference type="Proteomes" id="UP001497623"/>
    </source>
</evidence>
<organism evidence="1 2">
    <name type="scientific">Meganyctiphanes norvegica</name>
    <name type="common">Northern krill</name>
    <name type="synonym">Thysanopoda norvegica</name>
    <dbReference type="NCBI Taxonomy" id="48144"/>
    <lineage>
        <taxon>Eukaryota</taxon>
        <taxon>Metazoa</taxon>
        <taxon>Ecdysozoa</taxon>
        <taxon>Arthropoda</taxon>
        <taxon>Crustacea</taxon>
        <taxon>Multicrustacea</taxon>
        <taxon>Malacostraca</taxon>
        <taxon>Eumalacostraca</taxon>
        <taxon>Eucarida</taxon>
        <taxon>Euphausiacea</taxon>
        <taxon>Euphausiidae</taxon>
        <taxon>Meganyctiphanes</taxon>
    </lineage>
</organism>
<accession>A0AAV2PNV9</accession>
<dbReference type="Proteomes" id="UP001497623">
    <property type="component" value="Unassembled WGS sequence"/>
</dbReference>
<feature type="non-terminal residue" evidence="1">
    <location>
        <position position="101"/>
    </location>
</feature>
<keyword evidence="2" id="KW-1185">Reference proteome</keyword>
<dbReference type="EMBL" id="CAXKWB010000574">
    <property type="protein sequence ID" value="CAL4061263.1"/>
    <property type="molecule type" value="Genomic_DNA"/>
</dbReference>
<evidence type="ECO:0000313" key="1">
    <source>
        <dbReference type="EMBL" id="CAL4061263.1"/>
    </source>
</evidence>
<gene>
    <name evidence="1" type="ORF">MNOR_LOCUS2013</name>
</gene>
<reference evidence="1 2" key="1">
    <citation type="submission" date="2024-05" db="EMBL/GenBank/DDBJ databases">
        <authorList>
            <person name="Wallberg A."/>
        </authorList>
    </citation>
    <scope>NUCLEOTIDE SEQUENCE [LARGE SCALE GENOMIC DNA]</scope>
</reference>
<dbReference type="AlphaFoldDB" id="A0AAV2PNV9"/>